<keyword evidence="5" id="KW-0808">Transferase</keyword>
<dbReference type="EMBL" id="CACRXK020018509">
    <property type="protein sequence ID" value="CAB4032577.1"/>
    <property type="molecule type" value="Genomic_DNA"/>
</dbReference>
<organism evidence="9 10">
    <name type="scientific">Paramuricea clavata</name>
    <name type="common">Red gorgonian</name>
    <name type="synonym">Violescent sea-whip</name>
    <dbReference type="NCBI Taxonomy" id="317549"/>
    <lineage>
        <taxon>Eukaryota</taxon>
        <taxon>Metazoa</taxon>
        <taxon>Cnidaria</taxon>
        <taxon>Anthozoa</taxon>
        <taxon>Octocorallia</taxon>
        <taxon>Malacalcyonacea</taxon>
        <taxon>Plexauridae</taxon>
        <taxon>Paramuricea</taxon>
    </lineage>
</organism>
<dbReference type="InterPro" id="IPR000719">
    <property type="entry name" value="Prot_kinase_dom"/>
</dbReference>
<keyword evidence="4" id="KW-0321">Glycogen metabolism</keyword>
<dbReference type="Pfam" id="PF00069">
    <property type="entry name" value="Pkinase"/>
    <property type="match status" value="1"/>
</dbReference>
<evidence type="ECO:0000256" key="6">
    <source>
        <dbReference type="ARBA" id="ARBA00022777"/>
    </source>
</evidence>
<dbReference type="FunFam" id="1.10.510.10:FF:001701">
    <property type="entry name" value="Phosphorylase kinase catalytic subunit gamma 2"/>
    <property type="match status" value="1"/>
</dbReference>
<sequence length="372" mass="42494">GLSSVVRKCVHKASGQEYAVKIVDKLSDHGSCDIGEVTKNEADILKTLSGHKNIISLVDFFESPTYFFLIFELAVGGELFDQLTKDVTFSEKRARKVMYEILTAVKYTHSKNIVHRDLKPENILLNDKMTIKLSDFGFAKELKEDETLTDLCGTLGYLSPEVLRASMYDDQPGYGFKVDLWACGVILFTLLSGCPPFWHRRQAVLIRSIIECRYQFSGAEWADISDSAKDLISKLLVSDPEERLSAEDCLKHPWLEGVQITRPVAFVGRTKFRGVMIAVRTCLALRQMMLDKQLITMEMAKNAPYKVKTFRKLIDGCAFRIYGHWVQRKRDDIQNRGALFENRPKMEVLNGANTCRTNDRMDSDFVYSFTHR</sequence>
<dbReference type="SUPFAM" id="SSF56112">
    <property type="entry name" value="Protein kinase-like (PK-like)"/>
    <property type="match status" value="1"/>
</dbReference>
<keyword evidence="10" id="KW-1185">Reference proteome</keyword>
<dbReference type="GO" id="GO:0005524">
    <property type="term" value="F:ATP binding"/>
    <property type="evidence" value="ECO:0007669"/>
    <property type="project" value="InterPro"/>
</dbReference>
<name>A0A6S7JML4_PARCT</name>
<evidence type="ECO:0000256" key="2">
    <source>
        <dbReference type="ARBA" id="ARBA00012432"/>
    </source>
</evidence>
<keyword evidence="3" id="KW-0723">Serine/threonine-protein kinase</keyword>
<dbReference type="PRINTS" id="PR01049">
    <property type="entry name" value="PHOSPHBKNASE"/>
</dbReference>
<dbReference type="InterPro" id="IPR008271">
    <property type="entry name" value="Ser/Thr_kinase_AS"/>
</dbReference>
<dbReference type="GO" id="GO:0004689">
    <property type="term" value="F:phosphorylase kinase activity"/>
    <property type="evidence" value="ECO:0007669"/>
    <property type="project" value="UniProtKB-EC"/>
</dbReference>
<evidence type="ECO:0000256" key="1">
    <source>
        <dbReference type="ARBA" id="ARBA00001674"/>
    </source>
</evidence>
<evidence type="ECO:0000256" key="4">
    <source>
        <dbReference type="ARBA" id="ARBA00022600"/>
    </source>
</evidence>
<dbReference type="GO" id="GO:0005977">
    <property type="term" value="P:glycogen metabolic process"/>
    <property type="evidence" value="ECO:0007669"/>
    <property type="project" value="UniProtKB-KW"/>
</dbReference>
<evidence type="ECO:0000313" key="10">
    <source>
        <dbReference type="Proteomes" id="UP001152795"/>
    </source>
</evidence>
<dbReference type="OrthoDB" id="419455at2759"/>
<reference evidence="9" key="1">
    <citation type="submission" date="2020-04" db="EMBL/GenBank/DDBJ databases">
        <authorList>
            <person name="Alioto T."/>
            <person name="Alioto T."/>
            <person name="Gomez Garrido J."/>
        </authorList>
    </citation>
    <scope>NUCLEOTIDE SEQUENCE</scope>
    <source>
        <strain evidence="9">A484AB</strain>
    </source>
</reference>
<feature type="non-terminal residue" evidence="9">
    <location>
        <position position="1"/>
    </location>
</feature>
<dbReference type="InterPro" id="IPR011009">
    <property type="entry name" value="Kinase-like_dom_sf"/>
</dbReference>
<accession>A0A6S7JML4</accession>
<evidence type="ECO:0000313" key="9">
    <source>
        <dbReference type="EMBL" id="CAB4032577.1"/>
    </source>
</evidence>
<dbReference type="AlphaFoldDB" id="A0A6S7JML4"/>
<dbReference type="Proteomes" id="UP001152795">
    <property type="component" value="Unassembled WGS sequence"/>
</dbReference>
<comment type="subunit">
    <text evidence="8">Hexadecamer of 4 heterotetramers, each composed of alpha, beta, gamma, and delta subunits. Alpha (PHKA1 or PHKA2) and beta (PHKB) are regulatory subunits, gamma (PHKG1 or PHKG2) is the catalytic subunit, and delta is calmodulin.</text>
</comment>
<dbReference type="PROSITE" id="PS00108">
    <property type="entry name" value="PROTEIN_KINASE_ST"/>
    <property type="match status" value="1"/>
</dbReference>
<protein>
    <recommendedName>
        <fullName evidence="2">phosphorylase kinase</fullName>
        <ecNumber evidence="2">2.7.11.19</ecNumber>
    </recommendedName>
</protein>
<evidence type="ECO:0000256" key="7">
    <source>
        <dbReference type="ARBA" id="ARBA00023277"/>
    </source>
</evidence>
<keyword evidence="7" id="KW-0119">Carbohydrate metabolism</keyword>
<dbReference type="PROSITE" id="PS50011">
    <property type="entry name" value="PROTEIN_KINASE_DOM"/>
    <property type="match status" value="1"/>
</dbReference>
<proteinExistence type="predicted"/>
<gene>
    <name evidence="9" type="ORF">PACLA_8A045232</name>
</gene>
<dbReference type="Gene3D" id="1.10.510.10">
    <property type="entry name" value="Transferase(Phosphotransferase) domain 1"/>
    <property type="match status" value="1"/>
</dbReference>
<keyword evidence="6 9" id="KW-0418">Kinase</keyword>
<evidence type="ECO:0000256" key="5">
    <source>
        <dbReference type="ARBA" id="ARBA00022679"/>
    </source>
</evidence>
<comment type="caution">
    <text evidence="9">The sequence shown here is derived from an EMBL/GenBank/DDBJ whole genome shotgun (WGS) entry which is preliminary data.</text>
</comment>
<dbReference type="GO" id="GO:0005516">
    <property type="term" value="F:calmodulin binding"/>
    <property type="evidence" value="ECO:0007669"/>
    <property type="project" value="InterPro"/>
</dbReference>
<evidence type="ECO:0000256" key="3">
    <source>
        <dbReference type="ARBA" id="ARBA00022527"/>
    </source>
</evidence>
<dbReference type="InterPro" id="IPR002291">
    <property type="entry name" value="Phosph_kin_gamma"/>
</dbReference>
<dbReference type="EC" id="2.7.11.19" evidence="2"/>
<dbReference type="PANTHER" id="PTHR24347">
    <property type="entry name" value="SERINE/THREONINE-PROTEIN KINASE"/>
    <property type="match status" value="1"/>
</dbReference>
<dbReference type="SMART" id="SM00220">
    <property type="entry name" value="S_TKc"/>
    <property type="match status" value="1"/>
</dbReference>
<dbReference type="Gene3D" id="3.30.200.20">
    <property type="entry name" value="Phosphorylase Kinase, domain 1"/>
    <property type="match status" value="1"/>
</dbReference>
<comment type="catalytic activity">
    <reaction evidence="1">
        <text>2 ATP + phosphorylase b = 2 ADP + phosphorylase a.</text>
        <dbReference type="EC" id="2.7.11.19"/>
    </reaction>
</comment>
<evidence type="ECO:0000256" key="8">
    <source>
        <dbReference type="ARBA" id="ARBA00025890"/>
    </source>
</evidence>
<dbReference type="GO" id="GO:0005964">
    <property type="term" value="C:phosphorylase kinase complex"/>
    <property type="evidence" value="ECO:0007669"/>
    <property type="project" value="InterPro"/>
</dbReference>